<dbReference type="GO" id="GO:0034496">
    <property type="term" value="P:multivesicular body membrane disassembly"/>
    <property type="evidence" value="ECO:0007669"/>
    <property type="project" value="TreeGrafter"/>
</dbReference>
<proteinExistence type="inferred from homology"/>
<dbReference type="PANTHER" id="PTHR47175">
    <property type="entry name" value="LIPASE ATG15-RELATED"/>
    <property type="match status" value="1"/>
</dbReference>
<organism evidence="9 10">
    <name type="scientific">Aureobasidium melanogenum</name>
    <name type="common">Aureobasidium pullulans var. melanogenum</name>
    <dbReference type="NCBI Taxonomy" id="46634"/>
    <lineage>
        <taxon>Eukaryota</taxon>
        <taxon>Fungi</taxon>
        <taxon>Dikarya</taxon>
        <taxon>Ascomycota</taxon>
        <taxon>Pezizomycotina</taxon>
        <taxon>Dothideomycetes</taxon>
        <taxon>Dothideomycetidae</taxon>
        <taxon>Dothideales</taxon>
        <taxon>Saccotheciaceae</taxon>
        <taxon>Aureobasidium</taxon>
    </lineage>
</organism>
<accession>A0A9P8E581</accession>
<evidence type="ECO:0000256" key="3">
    <source>
        <dbReference type="ARBA" id="ARBA00022801"/>
    </source>
</evidence>
<dbReference type="AlphaFoldDB" id="A0A9P8E581"/>
<evidence type="ECO:0000256" key="2">
    <source>
        <dbReference type="ARBA" id="ARBA00022692"/>
    </source>
</evidence>
<keyword evidence="4" id="KW-1133">Transmembrane helix</keyword>
<evidence type="ECO:0000256" key="1">
    <source>
        <dbReference type="ARBA" id="ARBA00010701"/>
    </source>
</evidence>
<reference evidence="9" key="1">
    <citation type="journal article" date="2021" name="J Fungi (Basel)">
        <title>Virulence traits and population genomics of the black yeast Aureobasidium melanogenum.</title>
        <authorList>
            <person name="Cernosa A."/>
            <person name="Sun X."/>
            <person name="Gostincar C."/>
            <person name="Fang C."/>
            <person name="Gunde-Cimerman N."/>
            <person name="Song Z."/>
        </authorList>
    </citation>
    <scope>NUCLEOTIDE SEQUENCE</scope>
    <source>
        <strain evidence="9">EXF-9911</strain>
    </source>
</reference>
<evidence type="ECO:0000313" key="10">
    <source>
        <dbReference type="Proteomes" id="UP000779574"/>
    </source>
</evidence>
<name>A0A9P8E581_AURME</name>
<dbReference type="GO" id="GO:0004620">
    <property type="term" value="F:phospholipase activity"/>
    <property type="evidence" value="ECO:0007669"/>
    <property type="project" value="TreeGrafter"/>
</dbReference>
<evidence type="ECO:0000256" key="6">
    <source>
        <dbReference type="ARBA" id="ARBA00023180"/>
    </source>
</evidence>
<dbReference type="EMBL" id="JAHFXF010000862">
    <property type="protein sequence ID" value="KAG9681640.1"/>
    <property type="molecule type" value="Genomic_DNA"/>
</dbReference>
<evidence type="ECO:0000256" key="4">
    <source>
        <dbReference type="ARBA" id="ARBA00022989"/>
    </source>
</evidence>
<evidence type="ECO:0000256" key="5">
    <source>
        <dbReference type="ARBA" id="ARBA00023136"/>
    </source>
</evidence>
<comment type="subcellular location">
    <subcellularLocation>
        <location evidence="7">Endomembrane system</location>
        <topology evidence="7">Single-pass membrane protein</topology>
    </subcellularLocation>
</comment>
<evidence type="ECO:0000256" key="7">
    <source>
        <dbReference type="ARBA" id="ARBA00037847"/>
    </source>
</evidence>
<feature type="region of interest" description="Disordered" evidence="8">
    <location>
        <begin position="329"/>
        <end position="353"/>
    </location>
</feature>
<dbReference type="GO" id="GO:0034727">
    <property type="term" value="P:piecemeal microautophagy of the nucleus"/>
    <property type="evidence" value="ECO:0007669"/>
    <property type="project" value="TreeGrafter"/>
</dbReference>
<dbReference type="InterPro" id="IPR050805">
    <property type="entry name" value="ATG15_Lipase"/>
</dbReference>
<feature type="non-terminal residue" evidence="9">
    <location>
        <position position="1"/>
    </location>
</feature>
<comment type="similarity">
    <text evidence="1">Belongs to the AB hydrolase superfamily. Lipase family.</text>
</comment>
<evidence type="ECO:0000256" key="8">
    <source>
        <dbReference type="SAM" id="MobiDB-lite"/>
    </source>
</evidence>
<gene>
    <name evidence="9" type="ORF">KCU76_g14360</name>
</gene>
<keyword evidence="6" id="KW-0325">Glycoprotein</keyword>
<dbReference type="Pfam" id="PF12224">
    <property type="entry name" value="Amidoligase_2"/>
    <property type="match status" value="2"/>
</dbReference>
<dbReference type="OrthoDB" id="412402at2759"/>
<feature type="region of interest" description="Disordered" evidence="8">
    <location>
        <begin position="273"/>
        <end position="294"/>
    </location>
</feature>
<keyword evidence="2" id="KW-0812">Transmembrane</keyword>
<sequence>MSNIEINNEAAGQFSNLKRRTFGTECEFIGLTPKNICQDATEYACKILQEKVTLPCKNKCEQGPHQWYLPARDTVAQGKAITGSTFSSWEVQTDVSISLDDDEYQTYISVSDRTNVTQVELVSRILNLDEPTPCPRGQVYPCTGELFTWEWRDELQTIFNALRAGFNRPGYRMLVNESTGIHVHLGNGSFGFPVDTVKGILGGFVAFERCFDSIMPVSRIVGRTQQPLCGMDLDGFTFVPSDHTLDFSHGYLESVSEAMSSHVDRLIEDQLAESRPTDWDPDYSPSHEPDLGPDESVKVYYASQKGLSWDVVDTEDWEKVQPLQWPEVTADEPPVEPWGQSPEDGWGQAADDTWAQPANTTGAWQENDGCAWDTLVYPSRVPTDPAKAARTIRKLLLSYSVPAWLKRIKATETIDDVKRIGTPHKTALNFEHLDMPLAGITKNTIERLADRRQHIVDSLLEHGAASGEAKALDAEAWILDEVSGPDVTDKKTVLSFAHMAANSYVFNCTYDTVGDLGWRVSTGTHTE</sequence>
<reference evidence="9" key="2">
    <citation type="submission" date="2021-08" db="EMBL/GenBank/DDBJ databases">
        <authorList>
            <person name="Gostincar C."/>
            <person name="Sun X."/>
            <person name="Song Z."/>
            <person name="Gunde-Cimerman N."/>
        </authorList>
    </citation>
    <scope>NUCLEOTIDE SEQUENCE</scope>
    <source>
        <strain evidence="9">EXF-9911</strain>
    </source>
</reference>
<comment type="caution">
    <text evidence="9">The sequence shown here is derived from an EMBL/GenBank/DDBJ whole genome shotgun (WGS) entry which is preliminary data.</text>
</comment>
<keyword evidence="5" id="KW-0472">Membrane</keyword>
<keyword evidence="3" id="KW-0378">Hydrolase</keyword>
<dbReference type="GO" id="GO:0016020">
    <property type="term" value="C:membrane"/>
    <property type="evidence" value="ECO:0007669"/>
    <property type="project" value="TreeGrafter"/>
</dbReference>
<evidence type="ECO:0000313" key="9">
    <source>
        <dbReference type="EMBL" id="KAG9681640.1"/>
    </source>
</evidence>
<dbReference type="GO" id="GO:0005775">
    <property type="term" value="C:vacuolar lumen"/>
    <property type="evidence" value="ECO:0007669"/>
    <property type="project" value="TreeGrafter"/>
</dbReference>
<dbReference type="InterPro" id="IPR022025">
    <property type="entry name" value="Amidoligase_2"/>
</dbReference>
<dbReference type="GO" id="GO:0006660">
    <property type="term" value="P:phosphatidylserine catabolic process"/>
    <property type="evidence" value="ECO:0007669"/>
    <property type="project" value="TreeGrafter"/>
</dbReference>
<dbReference type="Proteomes" id="UP000779574">
    <property type="component" value="Unassembled WGS sequence"/>
</dbReference>
<protein>
    <submittedName>
        <fullName evidence="9">Uncharacterized protein</fullName>
    </submittedName>
</protein>
<dbReference type="PANTHER" id="PTHR47175:SF2">
    <property type="entry name" value="LIPASE ATG15-RELATED"/>
    <property type="match status" value="1"/>
</dbReference>
<dbReference type="GO" id="GO:0046461">
    <property type="term" value="P:neutral lipid catabolic process"/>
    <property type="evidence" value="ECO:0007669"/>
    <property type="project" value="TreeGrafter"/>
</dbReference>
<dbReference type="GO" id="GO:0012505">
    <property type="term" value="C:endomembrane system"/>
    <property type="evidence" value="ECO:0007669"/>
    <property type="project" value="UniProtKB-SubCell"/>
</dbReference>